<sequence>MKSFLLKCTAFIVLLLLVLVGIRSFIIQQKQNPERYRLNTSIENIVLGHSQPECGLNDSLLSHTKNLSQGGEAYFYTYAKLKKLIEVNPTIRTVYLSFSNNQLEKKMDDWTFDDEFINDKYPAYFFAMDSEEKKVLWKANPKAVLQSEQLLLKNNMVDLVKYRGKIRPETYWGDYLYLEREKTDSLIRVNYIETMVKERGKGISEINLTYLKKIVQWCKDENIQLIFYRTPVHPILRSTYDEKAFDSIRKKHFSTIPFLDCIDFPLSNQEFGDFDHLNYKGARKFSTFFNHVVQRKITSEIEIKKIISSEGQPEKNISE</sequence>
<name>A0A328WY53_9FLAO</name>
<organism evidence="1 2">
    <name type="scientific">Flavobacterium lacus</name>
    <dbReference type="NCBI Taxonomy" id="1353778"/>
    <lineage>
        <taxon>Bacteria</taxon>
        <taxon>Pseudomonadati</taxon>
        <taxon>Bacteroidota</taxon>
        <taxon>Flavobacteriia</taxon>
        <taxon>Flavobacteriales</taxon>
        <taxon>Flavobacteriaceae</taxon>
        <taxon>Flavobacterium</taxon>
    </lineage>
</organism>
<reference evidence="1 2" key="1">
    <citation type="submission" date="2018-06" db="EMBL/GenBank/DDBJ databases">
        <title>Genomic Encyclopedia of Type Strains, Phase III (KMG-III): the genomes of soil and plant-associated and newly described type strains.</title>
        <authorList>
            <person name="Whitman W."/>
        </authorList>
    </citation>
    <scope>NUCLEOTIDE SEQUENCE [LARGE SCALE GENOMIC DNA]</scope>
    <source>
        <strain evidence="1 2">CGMCC 1.12504</strain>
    </source>
</reference>
<proteinExistence type="predicted"/>
<evidence type="ECO:0000313" key="2">
    <source>
        <dbReference type="Proteomes" id="UP000249518"/>
    </source>
</evidence>
<protein>
    <recommendedName>
        <fullName evidence="3">SGNH/GDSL hydrolase family protein</fullName>
    </recommendedName>
</protein>
<evidence type="ECO:0000313" key="1">
    <source>
        <dbReference type="EMBL" id="RAR51142.1"/>
    </source>
</evidence>
<dbReference type="Proteomes" id="UP000249518">
    <property type="component" value="Unassembled WGS sequence"/>
</dbReference>
<keyword evidence="2" id="KW-1185">Reference proteome</keyword>
<dbReference type="EMBL" id="QLSV01000001">
    <property type="protein sequence ID" value="RAR51142.1"/>
    <property type="molecule type" value="Genomic_DNA"/>
</dbReference>
<dbReference type="RefSeq" id="WP_112084720.1">
    <property type="nucleotide sequence ID" value="NZ_QLSV01000001.1"/>
</dbReference>
<accession>A0A328WY53</accession>
<dbReference type="OrthoDB" id="792965at2"/>
<comment type="caution">
    <text evidence="1">The sequence shown here is derived from an EMBL/GenBank/DDBJ whole genome shotgun (WGS) entry which is preliminary data.</text>
</comment>
<evidence type="ECO:0008006" key="3">
    <source>
        <dbReference type="Google" id="ProtNLM"/>
    </source>
</evidence>
<gene>
    <name evidence="1" type="ORF">B0I10_101318</name>
</gene>
<dbReference type="AlphaFoldDB" id="A0A328WY53"/>